<accession>A0ABT9G2W5</accession>
<keyword evidence="1" id="KW-0812">Transmembrane</keyword>
<protein>
    <submittedName>
        <fullName evidence="4">TPM domain-containing protein</fullName>
    </submittedName>
</protein>
<gene>
    <name evidence="4" type="ORF">Q8X39_09270</name>
</gene>
<keyword evidence="1" id="KW-1133">Transmembrane helix</keyword>
<dbReference type="PANTHER" id="PTHR30373">
    <property type="entry name" value="UPF0603 PROTEIN YGCG"/>
    <property type="match status" value="1"/>
</dbReference>
<feature type="chain" id="PRO_5047493083" evidence="2">
    <location>
        <begin position="37"/>
        <end position="326"/>
    </location>
</feature>
<keyword evidence="1" id="KW-0472">Membrane</keyword>
<sequence>MSLGRLRTWLRVWLRATLVALVAVLPLLCAVAPAQAQQAVPVLSDRVIDAAGWLPPDRHDALVAQLAGLEQRLGTQMVILIVPSTAPEDIAAYAQRVGEQWKIGRRDVGDGLLLVVATQDRKLRIEVAKTLEGAIPDLAAKRIIDEALTPAFRRGDPAAGLVDAITRVETLVKGEGLPAPAADPGGAGDTGTGTDTDWTALGMIALVGVPIIARVLTQIAGRGLGTLATAAAAGWIVWDFSASLVLAGIAAGLGLVVALVIGALSAAGLLDQAVSASRGRNRHGWGSDGGFGGGGFGGGGGLGGGGGGFSSGGGGDFGGGGASGGW</sequence>
<keyword evidence="2" id="KW-0732">Signal</keyword>
<proteinExistence type="predicted"/>
<comment type="caution">
    <text evidence="4">The sequence shown here is derived from an EMBL/GenBank/DDBJ whole genome shotgun (WGS) entry which is preliminary data.</text>
</comment>
<organism evidence="4 5">
    <name type="scientific">Leptothrix discophora</name>
    <dbReference type="NCBI Taxonomy" id="89"/>
    <lineage>
        <taxon>Bacteria</taxon>
        <taxon>Pseudomonadati</taxon>
        <taxon>Pseudomonadota</taxon>
        <taxon>Betaproteobacteria</taxon>
        <taxon>Burkholderiales</taxon>
        <taxon>Sphaerotilaceae</taxon>
        <taxon>Leptothrix</taxon>
    </lineage>
</organism>
<dbReference type="RefSeq" id="WP_305749387.1">
    <property type="nucleotide sequence ID" value="NZ_JAUZEE010000004.1"/>
</dbReference>
<dbReference type="Gene3D" id="3.10.310.50">
    <property type="match status" value="1"/>
</dbReference>
<dbReference type="EMBL" id="JAUZEE010000004">
    <property type="protein sequence ID" value="MDP4300826.1"/>
    <property type="molecule type" value="Genomic_DNA"/>
</dbReference>
<reference evidence="4 5" key="1">
    <citation type="submission" date="2023-08" db="EMBL/GenBank/DDBJ databases">
        <authorList>
            <person name="Roldan D.M."/>
            <person name="Menes R.J."/>
        </authorList>
    </citation>
    <scope>NUCLEOTIDE SEQUENCE [LARGE SCALE GENOMIC DNA]</scope>
    <source>
        <strain evidence="4 5">CCM 2812</strain>
    </source>
</reference>
<feature type="transmembrane region" description="Helical" evidence="1">
    <location>
        <begin position="223"/>
        <end position="238"/>
    </location>
</feature>
<feature type="transmembrane region" description="Helical" evidence="1">
    <location>
        <begin position="198"/>
        <end position="216"/>
    </location>
</feature>
<name>A0ABT9G2W5_LEPDI</name>
<evidence type="ECO:0000259" key="3">
    <source>
        <dbReference type="Pfam" id="PF04536"/>
    </source>
</evidence>
<feature type="signal peptide" evidence="2">
    <location>
        <begin position="1"/>
        <end position="36"/>
    </location>
</feature>
<evidence type="ECO:0000313" key="5">
    <source>
        <dbReference type="Proteomes" id="UP001235760"/>
    </source>
</evidence>
<feature type="transmembrane region" description="Helical" evidence="1">
    <location>
        <begin position="244"/>
        <end position="270"/>
    </location>
</feature>
<dbReference type="InterPro" id="IPR007621">
    <property type="entry name" value="TPM_dom"/>
</dbReference>
<dbReference type="Pfam" id="PF04536">
    <property type="entry name" value="TPM_phosphatase"/>
    <property type="match status" value="1"/>
</dbReference>
<evidence type="ECO:0000256" key="2">
    <source>
        <dbReference type="SAM" id="SignalP"/>
    </source>
</evidence>
<evidence type="ECO:0000256" key="1">
    <source>
        <dbReference type="SAM" id="Phobius"/>
    </source>
</evidence>
<feature type="domain" description="TPM" evidence="3">
    <location>
        <begin position="47"/>
        <end position="169"/>
    </location>
</feature>
<evidence type="ECO:0000313" key="4">
    <source>
        <dbReference type="EMBL" id="MDP4300826.1"/>
    </source>
</evidence>
<dbReference type="PANTHER" id="PTHR30373:SF2">
    <property type="entry name" value="UPF0603 PROTEIN YGCG"/>
    <property type="match status" value="1"/>
</dbReference>
<dbReference type="Proteomes" id="UP001235760">
    <property type="component" value="Unassembled WGS sequence"/>
</dbReference>
<keyword evidence="5" id="KW-1185">Reference proteome</keyword>